<comment type="cofactor">
    <cofactor evidence="2">
        <name>Zn(2+)</name>
        <dbReference type="ChEBI" id="CHEBI:29105"/>
    </cofactor>
</comment>
<dbReference type="GO" id="GO:0019243">
    <property type="term" value="P:methylglyoxal catabolic process to D-lactate via S-lactoyl-glutathione"/>
    <property type="evidence" value="ECO:0007669"/>
    <property type="project" value="InterPro"/>
</dbReference>
<dbReference type="Pfam" id="PF16123">
    <property type="entry name" value="HAGH_C"/>
    <property type="match status" value="1"/>
</dbReference>
<dbReference type="GO" id="GO:0046872">
    <property type="term" value="F:metal ion binding"/>
    <property type="evidence" value="ECO:0007669"/>
    <property type="project" value="UniProtKB-KW"/>
</dbReference>
<dbReference type="OrthoDB" id="515692at2759"/>
<dbReference type="NCBIfam" id="TIGR03413">
    <property type="entry name" value="GSH_gloB"/>
    <property type="match status" value="1"/>
</dbReference>
<dbReference type="CDD" id="cd07723">
    <property type="entry name" value="hydroxyacylglutathione_hydrolase_MBL-fold"/>
    <property type="match status" value="1"/>
</dbReference>
<dbReference type="InterPro" id="IPR001279">
    <property type="entry name" value="Metallo-B-lactamas"/>
</dbReference>
<dbReference type="HAMAP" id="MF_01374">
    <property type="entry name" value="Glyoxalase_2"/>
    <property type="match status" value="1"/>
</dbReference>
<keyword evidence="7 11" id="KW-0378">Hydrolase</keyword>
<dbReference type="Proteomes" id="UP000007264">
    <property type="component" value="Unassembled WGS sequence"/>
</dbReference>
<keyword evidence="6" id="KW-0479">Metal-binding</keyword>
<dbReference type="Gene3D" id="3.60.15.10">
    <property type="entry name" value="Ribonuclease Z/Hydroxyacylglutathione hydrolase-like"/>
    <property type="match status" value="1"/>
</dbReference>
<feature type="domain" description="Metallo-beta-lactamase" evidence="10">
    <location>
        <begin position="11"/>
        <end position="168"/>
    </location>
</feature>
<evidence type="ECO:0000313" key="12">
    <source>
        <dbReference type="Proteomes" id="UP000007264"/>
    </source>
</evidence>
<reference evidence="11 12" key="1">
    <citation type="journal article" date="2012" name="Genome Biol.">
        <title>The genome of the polar eukaryotic microalga coccomyxa subellipsoidea reveals traits of cold adaptation.</title>
        <authorList>
            <person name="Blanc G."/>
            <person name="Agarkova I."/>
            <person name="Grimwood J."/>
            <person name="Kuo A."/>
            <person name="Brueggeman A."/>
            <person name="Dunigan D."/>
            <person name="Gurnon J."/>
            <person name="Ladunga I."/>
            <person name="Lindquist E."/>
            <person name="Lucas S."/>
            <person name="Pangilinan J."/>
            <person name="Proschold T."/>
            <person name="Salamov A."/>
            <person name="Schmutz J."/>
            <person name="Weeks D."/>
            <person name="Yamada T."/>
            <person name="Claverie J.M."/>
            <person name="Grigoriev I."/>
            <person name="Van Etten J."/>
            <person name="Lomsadze A."/>
            <person name="Borodovsky M."/>
        </authorList>
    </citation>
    <scope>NUCLEOTIDE SEQUENCE [LARGE SCALE GENOMIC DNA]</scope>
    <source>
        <strain evidence="11 12">C-169</strain>
    </source>
</reference>
<dbReference type="eggNOG" id="KOG0813">
    <property type="taxonomic scope" value="Eukaryota"/>
</dbReference>
<comment type="caution">
    <text evidence="11">The sequence shown here is derived from an EMBL/GenBank/DDBJ whole genome shotgun (WGS) entry which is preliminary data.</text>
</comment>
<dbReference type="InterPro" id="IPR035680">
    <property type="entry name" value="Clx_II_MBL"/>
</dbReference>
<sequence>MRVIPVPMLSDNYSYLNGVTAAVDPVEPSKVIEAAKKEGLQISSVLTTHHHWDHAGGNEEIAKLIPGIEIIGGEHDNVSAATRQVANNEDITVGDICIRCLETPFHTLGHICYLCSEEGTSERNIFTGDTLFIGGCGRCFAGTPEQMYQSLIQTLSKLPSDIKVWCGHEYTVKNLEFAAAADKDNKAVADKLEWAKAQRAKGLPTIPSTIGEELGFNPFLRISQPQIVAYSGGSSDPVEVLAALRRKKDKF</sequence>
<evidence type="ECO:0000256" key="6">
    <source>
        <dbReference type="ARBA" id="ARBA00022723"/>
    </source>
</evidence>
<protein>
    <recommendedName>
        <fullName evidence="5">hydroxyacylglutathione hydrolase</fullName>
        <ecNumber evidence="5">3.1.2.6</ecNumber>
    </recommendedName>
    <alternativeName>
        <fullName evidence="9">Glyoxalase II</fullName>
    </alternativeName>
</protein>
<dbReference type="InterPro" id="IPR017782">
    <property type="entry name" value="Hydroxyacylglutathione_Hdrlase"/>
</dbReference>
<dbReference type="SMART" id="SM00849">
    <property type="entry name" value="Lactamase_B"/>
    <property type="match status" value="1"/>
</dbReference>
<gene>
    <name evidence="11" type="ORF">COCSUDRAFT_35199</name>
</gene>
<organism evidence="11 12">
    <name type="scientific">Coccomyxa subellipsoidea (strain C-169)</name>
    <name type="common">Green microalga</name>
    <dbReference type="NCBI Taxonomy" id="574566"/>
    <lineage>
        <taxon>Eukaryota</taxon>
        <taxon>Viridiplantae</taxon>
        <taxon>Chlorophyta</taxon>
        <taxon>core chlorophytes</taxon>
        <taxon>Trebouxiophyceae</taxon>
        <taxon>Trebouxiophyceae incertae sedis</taxon>
        <taxon>Coccomyxaceae</taxon>
        <taxon>Coccomyxa</taxon>
        <taxon>Coccomyxa subellipsoidea</taxon>
    </lineage>
</organism>
<dbReference type="KEGG" id="csl:COCSUDRAFT_35199"/>
<dbReference type="EC" id="3.1.2.6" evidence="5"/>
<evidence type="ECO:0000256" key="1">
    <source>
        <dbReference type="ARBA" id="ARBA00001623"/>
    </source>
</evidence>
<dbReference type="AlphaFoldDB" id="I0Z7T8"/>
<comment type="pathway">
    <text evidence="3">Secondary metabolite metabolism; methylglyoxal degradation; (R)-lactate from methylglyoxal: step 2/2.</text>
</comment>
<comment type="catalytic activity">
    <reaction evidence="1">
        <text>an S-(2-hydroxyacyl)glutathione + H2O = a 2-hydroxy carboxylate + glutathione + H(+)</text>
        <dbReference type="Rhea" id="RHEA:21864"/>
        <dbReference type="ChEBI" id="CHEBI:15377"/>
        <dbReference type="ChEBI" id="CHEBI:15378"/>
        <dbReference type="ChEBI" id="CHEBI:57925"/>
        <dbReference type="ChEBI" id="CHEBI:58896"/>
        <dbReference type="ChEBI" id="CHEBI:71261"/>
        <dbReference type="EC" id="3.1.2.6"/>
    </reaction>
</comment>
<evidence type="ECO:0000256" key="7">
    <source>
        <dbReference type="ARBA" id="ARBA00022801"/>
    </source>
</evidence>
<dbReference type="PANTHER" id="PTHR11935">
    <property type="entry name" value="BETA LACTAMASE DOMAIN"/>
    <property type="match status" value="1"/>
</dbReference>
<keyword evidence="12" id="KW-1185">Reference proteome</keyword>
<dbReference type="RefSeq" id="XP_005651251.1">
    <property type="nucleotide sequence ID" value="XM_005651194.1"/>
</dbReference>
<dbReference type="InterPro" id="IPR032282">
    <property type="entry name" value="HAGH_C"/>
</dbReference>
<evidence type="ECO:0000313" key="11">
    <source>
        <dbReference type="EMBL" id="EIE26707.1"/>
    </source>
</evidence>
<dbReference type="PANTHER" id="PTHR11935:SF94">
    <property type="entry name" value="TENZING NORGAY, ISOFORM C"/>
    <property type="match status" value="1"/>
</dbReference>
<dbReference type="PIRSF" id="PIRSF005457">
    <property type="entry name" value="Glx"/>
    <property type="match status" value="1"/>
</dbReference>
<evidence type="ECO:0000256" key="3">
    <source>
        <dbReference type="ARBA" id="ARBA00004963"/>
    </source>
</evidence>
<evidence type="ECO:0000256" key="8">
    <source>
        <dbReference type="ARBA" id="ARBA00022833"/>
    </source>
</evidence>
<dbReference type="GO" id="GO:0004416">
    <property type="term" value="F:hydroxyacylglutathione hydrolase activity"/>
    <property type="evidence" value="ECO:0007669"/>
    <property type="project" value="UniProtKB-EC"/>
</dbReference>
<dbReference type="GeneID" id="17044717"/>
<evidence type="ECO:0000259" key="10">
    <source>
        <dbReference type="SMART" id="SM00849"/>
    </source>
</evidence>
<comment type="similarity">
    <text evidence="4">Belongs to the metallo-beta-lactamase superfamily. Glyoxalase II family.</text>
</comment>
<accession>I0Z7T8</accession>
<dbReference type="EMBL" id="AGSI01000002">
    <property type="protein sequence ID" value="EIE26707.1"/>
    <property type="molecule type" value="Genomic_DNA"/>
</dbReference>
<dbReference type="Pfam" id="PF00753">
    <property type="entry name" value="Lactamase_B"/>
    <property type="match status" value="1"/>
</dbReference>
<evidence type="ECO:0000256" key="2">
    <source>
        <dbReference type="ARBA" id="ARBA00001947"/>
    </source>
</evidence>
<keyword evidence="8" id="KW-0862">Zinc</keyword>
<proteinExistence type="inferred from homology"/>
<evidence type="ECO:0000256" key="9">
    <source>
        <dbReference type="ARBA" id="ARBA00031044"/>
    </source>
</evidence>
<dbReference type="STRING" id="574566.I0Z7T8"/>
<dbReference type="SUPFAM" id="SSF56281">
    <property type="entry name" value="Metallo-hydrolase/oxidoreductase"/>
    <property type="match status" value="1"/>
</dbReference>
<name>I0Z7T8_COCSC</name>
<dbReference type="InterPro" id="IPR036866">
    <property type="entry name" value="RibonucZ/Hydroxyglut_hydro"/>
</dbReference>
<evidence type="ECO:0000256" key="5">
    <source>
        <dbReference type="ARBA" id="ARBA00011917"/>
    </source>
</evidence>
<evidence type="ECO:0000256" key="4">
    <source>
        <dbReference type="ARBA" id="ARBA00006759"/>
    </source>
</evidence>